<dbReference type="Gene3D" id="3.90.1720.10">
    <property type="entry name" value="endopeptidase domain like (from Nostoc punctiforme)"/>
    <property type="match status" value="1"/>
</dbReference>
<dbReference type="AlphaFoldDB" id="A0A1H4MAC9"/>
<organism evidence="1 2">
    <name type="scientific">Nitratireductor aquibiodomus</name>
    <dbReference type="NCBI Taxonomy" id="204799"/>
    <lineage>
        <taxon>Bacteria</taxon>
        <taxon>Pseudomonadati</taxon>
        <taxon>Pseudomonadota</taxon>
        <taxon>Alphaproteobacteria</taxon>
        <taxon>Hyphomicrobiales</taxon>
        <taxon>Phyllobacteriaceae</taxon>
        <taxon>Nitratireductor</taxon>
    </lineage>
</organism>
<proteinExistence type="predicted"/>
<gene>
    <name evidence="1" type="ORF">SAMN05216452_3197</name>
</gene>
<dbReference type="Proteomes" id="UP000199064">
    <property type="component" value="Unassembled WGS sequence"/>
</dbReference>
<dbReference type="InterPro" id="IPR024453">
    <property type="entry name" value="Peptidase_C92"/>
</dbReference>
<dbReference type="SUPFAM" id="SSF54001">
    <property type="entry name" value="Cysteine proteinases"/>
    <property type="match status" value="1"/>
</dbReference>
<evidence type="ECO:0000313" key="2">
    <source>
        <dbReference type="Proteomes" id="UP000199064"/>
    </source>
</evidence>
<keyword evidence="2" id="KW-1185">Reference proteome</keyword>
<accession>A0A1H4MAC9</accession>
<dbReference type="InterPro" id="IPR038765">
    <property type="entry name" value="Papain-like_cys_pep_sf"/>
</dbReference>
<dbReference type="EMBL" id="FNSL01000001">
    <property type="protein sequence ID" value="SEB79312.1"/>
    <property type="molecule type" value="Genomic_DNA"/>
</dbReference>
<sequence length="421" mass="48041">MKRIDFQNLRPGDIILTASRSKTGKAVRFSTRGSVSHAMIYVQQGSIIDSTSDGVQARNLQRELFEDDEDFFAFRLKEALPAQKIAQIVDFARSEIGTRYSKVEAARTVLGGPRSRSRREFCSRLVARAYQSAGVQLVADHDYCSPEDLRKSPLLTELPEITEIVDPDEIAWMEGRPNPIDMTRDAQNFVLNAARCLDANVENLQDVDQLVREHSEHDDAIAQAYRDSGYLDLWKHELQTNPWRYDLEEMRRMQSSSNREALREYCIATISEAYSGGVRFAVNLIYYQQGQETAPRETTKLLINLYETLVQNDQDRREVARAWLLEQYPDDVQQHMERVEPHSDLWFSIVDRVEPKLGMLARIAIKSKQSLEICSSCGDKPFGDYRIANSASAMPGVPSLRLCVDCHAIRLGFGERLELLN</sequence>
<name>A0A1H4MAC9_9HYPH</name>
<dbReference type="Pfam" id="PF05708">
    <property type="entry name" value="Peptidase_C92"/>
    <property type="match status" value="1"/>
</dbReference>
<protein>
    <submittedName>
        <fullName evidence="1">Permuted papain-like amidase enzyme, YaeF/YiiX, C92 family</fullName>
    </submittedName>
</protein>
<dbReference type="RefSeq" id="WP_090329445.1">
    <property type="nucleotide sequence ID" value="NZ_FNSL01000001.1"/>
</dbReference>
<reference evidence="2" key="1">
    <citation type="submission" date="2016-10" db="EMBL/GenBank/DDBJ databases">
        <authorList>
            <person name="Varghese N."/>
            <person name="Submissions S."/>
        </authorList>
    </citation>
    <scope>NUCLEOTIDE SEQUENCE [LARGE SCALE GENOMIC DNA]</scope>
    <source>
        <strain evidence="2">ES.061</strain>
    </source>
</reference>
<evidence type="ECO:0000313" key="1">
    <source>
        <dbReference type="EMBL" id="SEB79312.1"/>
    </source>
</evidence>